<dbReference type="RefSeq" id="WP_219354894.1">
    <property type="nucleotide sequence ID" value="NZ_CP080034.1"/>
</dbReference>
<reference evidence="2 3" key="1">
    <citation type="submission" date="2021-07" db="EMBL/GenBank/DDBJ databases">
        <title>Isolation and characterization of bacteria from a gold mining with a capacity of golden bioaccumulation.</title>
        <authorList>
            <person name="Yang X.J."/>
        </authorList>
    </citation>
    <scope>NUCLEOTIDE SEQUENCE [LARGE SCALE GENOMIC DNA]</scope>
    <source>
        <strain evidence="2 3">Au29</strain>
    </source>
</reference>
<dbReference type="Proteomes" id="UP000824334">
    <property type="component" value="Chromosome"/>
</dbReference>
<proteinExistence type="predicted"/>
<organism evidence="2 3">
    <name type="scientific">Brevundimonas nasdae</name>
    <dbReference type="NCBI Taxonomy" id="172043"/>
    <lineage>
        <taxon>Bacteria</taxon>
        <taxon>Pseudomonadati</taxon>
        <taxon>Pseudomonadota</taxon>
        <taxon>Alphaproteobacteria</taxon>
        <taxon>Caulobacterales</taxon>
        <taxon>Caulobacteraceae</taxon>
        <taxon>Brevundimonas</taxon>
    </lineage>
</organism>
<keyword evidence="3" id="KW-1185">Reference proteome</keyword>
<dbReference type="InterPro" id="IPR013149">
    <property type="entry name" value="ADH-like_C"/>
</dbReference>
<evidence type="ECO:0000313" key="2">
    <source>
        <dbReference type="EMBL" id="QYC09284.1"/>
    </source>
</evidence>
<dbReference type="InterPro" id="IPR013154">
    <property type="entry name" value="ADH-like_N"/>
</dbReference>
<dbReference type="InterPro" id="IPR052711">
    <property type="entry name" value="Zinc_ADH-like"/>
</dbReference>
<dbReference type="EMBL" id="CP080034">
    <property type="protein sequence ID" value="QYC09284.1"/>
    <property type="molecule type" value="Genomic_DNA"/>
</dbReference>
<dbReference type="Pfam" id="PF08240">
    <property type="entry name" value="ADH_N"/>
    <property type="match status" value="1"/>
</dbReference>
<gene>
    <name evidence="2" type="ORF">KWG56_11770</name>
</gene>
<name>A0ABX8TJF0_9CAUL</name>
<dbReference type="InterPro" id="IPR020843">
    <property type="entry name" value="ER"/>
</dbReference>
<feature type="domain" description="Enoyl reductase (ER)" evidence="1">
    <location>
        <begin position="10"/>
        <end position="331"/>
    </location>
</feature>
<dbReference type="SMART" id="SM00829">
    <property type="entry name" value="PKS_ER"/>
    <property type="match status" value="1"/>
</dbReference>
<sequence>MKVIELIGPGLEAMRVAEREIPSVPAGHAKIRVRAASLNYRDLLIVKGLAPVAYPRIPLSDAVGEVVETGAGVNGLDIGDRVFAIYYPDWQSGPIRPEKFARDRGATGDGVAAEYLVLPANELVRVPDHLSDAQAATLPCAGLTAWSAVTQAGGLIPGSSVLLQGTGGVSLFALQFALAAGAEVWLISSDDAKLERARALGAHHLINYRTTPDWDVEVLAQTVGRGVDLVVDVVGSATLARAVNAVTSGGRISIVGVLGGFEASIPLYPVMTKSVGLHGIMSGNREDAEAMVRAISAQGIRPVVDATFALEELSNALRHLEDGNHFGKVVITFD</sequence>
<dbReference type="PANTHER" id="PTHR45033:SF2">
    <property type="entry name" value="ZINC-TYPE ALCOHOL DEHYDROGENASE-LIKE PROTEIN C1773.06C"/>
    <property type="match status" value="1"/>
</dbReference>
<accession>A0ABX8TJF0</accession>
<evidence type="ECO:0000313" key="3">
    <source>
        <dbReference type="Proteomes" id="UP000824334"/>
    </source>
</evidence>
<dbReference type="CDD" id="cd08276">
    <property type="entry name" value="MDR7"/>
    <property type="match status" value="1"/>
</dbReference>
<protein>
    <submittedName>
        <fullName evidence="2">NAD(P)-dependent alcohol dehydrogenase</fullName>
    </submittedName>
</protein>
<evidence type="ECO:0000259" key="1">
    <source>
        <dbReference type="SMART" id="SM00829"/>
    </source>
</evidence>
<dbReference type="Pfam" id="PF00107">
    <property type="entry name" value="ADH_zinc_N"/>
    <property type="match status" value="1"/>
</dbReference>
<dbReference type="PANTHER" id="PTHR45033">
    <property type="match status" value="1"/>
</dbReference>
<dbReference type="GeneID" id="94375952"/>